<keyword evidence="6" id="KW-1185">Reference proteome</keyword>
<dbReference type="CDD" id="cd17273">
    <property type="entry name" value="RMtype1_S_EcoJA69PI-TRD1-CR1_like"/>
    <property type="match status" value="1"/>
</dbReference>
<dbReference type="REBASE" id="22011">
    <property type="entry name" value="S.Nmu44233ORF1102P"/>
</dbReference>
<dbReference type="RefSeq" id="WP_015746424.1">
    <property type="nucleotide sequence ID" value="NC_013235.1"/>
</dbReference>
<comment type="similarity">
    <text evidence="1">Belongs to the type-I restriction system S methylase family.</text>
</comment>
<evidence type="ECO:0000313" key="6">
    <source>
        <dbReference type="Proteomes" id="UP000002218"/>
    </source>
</evidence>
<reference evidence="5 6" key="2">
    <citation type="journal article" date="2010" name="Stand. Genomic Sci.">
        <title>Complete genome sequence of Nakamurella multipartita type strain (Y-104).</title>
        <authorList>
            <person name="Tice H."/>
            <person name="Mayilraj S."/>
            <person name="Sims D."/>
            <person name="Lapidus A."/>
            <person name="Nolan M."/>
            <person name="Lucas S."/>
            <person name="Glavina Del Rio T."/>
            <person name="Copeland A."/>
            <person name="Cheng J.F."/>
            <person name="Meincke L."/>
            <person name="Bruce D."/>
            <person name="Goodwin L."/>
            <person name="Pitluck S."/>
            <person name="Ivanova N."/>
            <person name="Mavromatis K."/>
            <person name="Ovchinnikova G."/>
            <person name="Pati A."/>
            <person name="Chen A."/>
            <person name="Palaniappan K."/>
            <person name="Land M."/>
            <person name="Hauser L."/>
            <person name="Chang Y.J."/>
            <person name="Jeffries C.D."/>
            <person name="Detter J.C."/>
            <person name="Brettin T."/>
            <person name="Rohde M."/>
            <person name="Goker M."/>
            <person name="Bristow J."/>
            <person name="Eisen J.A."/>
            <person name="Markowitz V."/>
            <person name="Hugenholtz P."/>
            <person name="Kyrpides N.C."/>
            <person name="Klenk H.P."/>
            <person name="Chen F."/>
        </authorList>
    </citation>
    <scope>NUCLEOTIDE SEQUENCE [LARGE SCALE GENOMIC DNA]</scope>
    <source>
        <strain evidence="6">ATCC 700099 / DSM 44233 / CIP 104796 / JCM 9543 / NBRC 105858 / Y-104</strain>
    </source>
</reference>
<reference evidence="6" key="1">
    <citation type="submission" date="2009-09" db="EMBL/GenBank/DDBJ databases">
        <title>The complete genome of Nakamurella multipartita DSM 44233.</title>
        <authorList>
            <consortium name="US DOE Joint Genome Institute (JGI-PGF)"/>
            <person name="Lucas S."/>
            <person name="Copeland A."/>
            <person name="Lapidus A."/>
            <person name="Glavina del Rio T."/>
            <person name="Dalin E."/>
            <person name="Tice H."/>
            <person name="Bruce D."/>
            <person name="Goodwin L."/>
            <person name="Pitluck S."/>
            <person name="Kyrpides N."/>
            <person name="Mavromatis K."/>
            <person name="Ivanova N."/>
            <person name="Ovchinnikova G."/>
            <person name="Sims D."/>
            <person name="Meincke L."/>
            <person name="Brettin T."/>
            <person name="Detter J.C."/>
            <person name="Han C."/>
            <person name="Larimer F."/>
            <person name="Land M."/>
            <person name="Hauser L."/>
            <person name="Markowitz V."/>
            <person name="Cheng J.-F."/>
            <person name="Hugenholtz P."/>
            <person name="Woyke T."/>
            <person name="Wu D."/>
            <person name="Klenk H.-P."/>
            <person name="Eisen J.A."/>
        </authorList>
    </citation>
    <scope>NUCLEOTIDE SEQUENCE [LARGE SCALE GENOMIC DNA]</scope>
    <source>
        <strain evidence="6">ATCC 700099 / DSM 44233 / CIP 104796 / JCM 9543 / NBRC 105858 / Y-104</strain>
    </source>
</reference>
<accession>C8XCE5</accession>
<dbReference type="InParanoid" id="C8XCE5"/>
<dbReference type="GO" id="GO:0003677">
    <property type="term" value="F:DNA binding"/>
    <property type="evidence" value="ECO:0007669"/>
    <property type="project" value="UniProtKB-KW"/>
</dbReference>
<evidence type="ECO:0000259" key="4">
    <source>
        <dbReference type="Pfam" id="PF01420"/>
    </source>
</evidence>
<dbReference type="Gene3D" id="3.90.220.20">
    <property type="entry name" value="DNA methylase specificity domains"/>
    <property type="match status" value="2"/>
</dbReference>
<dbReference type="KEGG" id="nml:Namu_1103"/>
<dbReference type="eggNOG" id="COG0732">
    <property type="taxonomic scope" value="Bacteria"/>
</dbReference>
<name>C8XCE5_NAKMY</name>
<feature type="domain" description="Type I restriction modification DNA specificity" evidence="4">
    <location>
        <begin position="37"/>
        <end position="172"/>
    </location>
</feature>
<sequence>MNGIEPRTLPSLLTFIVDNRGRSCPTEAEGFPLIATNCVKDDSLYPVFENVRYVSQATYRDWFRSHPEPGDIVFVCKGSPGRIAMVPDPVPFCIAQDMVALRANSRIVNPHYLYYALKNQEVRARIENMHVGTMIPHFKKGDFGKLHLDVHVRLSDQMAIAEVLGALDDKIAGNSKMASTAGELATECFRDVSIDATFDETTFEKVAAIGGGGTPSTKVPGYWDGPIAWATPTDLTALPGPYLERTARSITLSGLDNCASALFPRGAILMTSRATIGAFAIAQRPVAVNQGFIVVVPEDPQMKWWLFHTMRDRVDEFISHANGATFLELSRGRFRSLPVRVPAGRVLRAFDERVEAIHAVARHALVENTELAELRDTLLPHLMSGRLRVKDAEKQVEAVV</sequence>
<evidence type="ECO:0000256" key="3">
    <source>
        <dbReference type="ARBA" id="ARBA00023125"/>
    </source>
</evidence>
<proteinExistence type="inferred from homology"/>
<dbReference type="InterPro" id="IPR000055">
    <property type="entry name" value="Restrct_endonuc_typeI_TRD"/>
</dbReference>
<dbReference type="Pfam" id="PF01420">
    <property type="entry name" value="Methylase_S"/>
    <property type="match status" value="2"/>
</dbReference>
<organism evidence="5 6">
    <name type="scientific">Nakamurella multipartita (strain ATCC 700099 / DSM 44233 / CIP 104796 / JCM 9543 / NBRC 105858 / Y-104)</name>
    <name type="common">Microsphaera multipartita</name>
    <dbReference type="NCBI Taxonomy" id="479431"/>
    <lineage>
        <taxon>Bacteria</taxon>
        <taxon>Bacillati</taxon>
        <taxon>Actinomycetota</taxon>
        <taxon>Actinomycetes</taxon>
        <taxon>Nakamurellales</taxon>
        <taxon>Nakamurellaceae</taxon>
        <taxon>Nakamurella</taxon>
    </lineage>
</organism>
<keyword evidence="2" id="KW-0680">Restriction system</keyword>
<dbReference type="EMBL" id="CP001737">
    <property type="protein sequence ID" value="ACV77510.1"/>
    <property type="molecule type" value="Genomic_DNA"/>
</dbReference>
<dbReference type="HOGENOM" id="CLU_021095_2_1_11"/>
<evidence type="ECO:0000256" key="1">
    <source>
        <dbReference type="ARBA" id="ARBA00010923"/>
    </source>
</evidence>
<dbReference type="PANTHER" id="PTHR30408">
    <property type="entry name" value="TYPE-1 RESTRICTION ENZYME ECOKI SPECIFICITY PROTEIN"/>
    <property type="match status" value="1"/>
</dbReference>
<protein>
    <submittedName>
        <fullName evidence="5">Restriction modification system DNA specificity domain protein</fullName>
    </submittedName>
</protein>
<dbReference type="AlphaFoldDB" id="C8XCE5"/>
<dbReference type="Proteomes" id="UP000002218">
    <property type="component" value="Chromosome"/>
</dbReference>
<evidence type="ECO:0000313" key="5">
    <source>
        <dbReference type="EMBL" id="ACV77510.1"/>
    </source>
</evidence>
<dbReference type="SUPFAM" id="SSF116734">
    <property type="entry name" value="DNA methylase specificity domain"/>
    <property type="match status" value="2"/>
</dbReference>
<dbReference type="PANTHER" id="PTHR30408:SF13">
    <property type="entry name" value="TYPE I RESTRICTION ENZYME HINDI SPECIFICITY SUBUNIT"/>
    <property type="match status" value="1"/>
</dbReference>
<feature type="domain" description="Type I restriction modification DNA specificity" evidence="4">
    <location>
        <begin position="205"/>
        <end position="342"/>
    </location>
</feature>
<dbReference type="GO" id="GO:0009307">
    <property type="term" value="P:DNA restriction-modification system"/>
    <property type="evidence" value="ECO:0007669"/>
    <property type="project" value="UniProtKB-KW"/>
</dbReference>
<dbReference type="InterPro" id="IPR044946">
    <property type="entry name" value="Restrct_endonuc_typeI_TRD_sf"/>
</dbReference>
<keyword evidence="3" id="KW-0238">DNA-binding</keyword>
<dbReference type="STRING" id="479431.Namu_1103"/>
<dbReference type="InterPro" id="IPR052021">
    <property type="entry name" value="Type-I_RS_S_subunit"/>
</dbReference>
<gene>
    <name evidence="5" type="ordered locus">Namu_1103</name>
</gene>
<evidence type="ECO:0000256" key="2">
    <source>
        <dbReference type="ARBA" id="ARBA00022747"/>
    </source>
</evidence>